<dbReference type="OrthoDB" id="3747530at2"/>
<accession>A0A371PEC1</accession>
<evidence type="ECO:0000313" key="2">
    <source>
        <dbReference type="Proteomes" id="UP000265581"/>
    </source>
</evidence>
<keyword evidence="2" id="KW-1185">Reference proteome</keyword>
<comment type="caution">
    <text evidence="1">The sequence shown here is derived from an EMBL/GenBank/DDBJ whole genome shotgun (WGS) entry which is preliminary data.</text>
</comment>
<gene>
    <name evidence="1" type="ORF">DX116_09535</name>
</gene>
<dbReference type="Proteomes" id="UP000265581">
    <property type="component" value="Unassembled WGS sequence"/>
</dbReference>
<protein>
    <submittedName>
        <fullName evidence="1">Uncharacterized protein</fullName>
    </submittedName>
</protein>
<evidence type="ECO:0000313" key="1">
    <source>
        <dbReference type="EMBL" id="REK73750.1"/>
    </source>
</evidence>
<reference evidence="1 2" key="1">
    <citation type="submission" date="2018-08" db="EMBL/GenBank/DDBJ databases">
        <title>Aeromicrobium sp. M2KJ-4, whole genome shotgun sequence.</title>
        <authorList>
            <person name="Tuo L."/>
        </authorList>
    </citation>
    <scope>NUCLEOTIDE SEQUENCE [LARGE SCALE GENOMIC DNA]</scope>
    <source>
        <strain evidence="1 2">M2KJ-4</strain>
    </source>
</reference>
<dbReference type="RefSeq" id="WP_119703860.1">
    <property type="nucleotide sequence ID" value="NZ_JBHSOI010000001.1"/>
</dbReference>
<dbReference type="EMBL" id="QUBR01000001">
    <property type="protein sequence ID" value="REK73750.1"/>
    <property type="molecule type" value="Genomic_DNA"/>
</dbReference>
<dbReference type="AlphaFoldDB" id="A0A371PEC1"/>
<proteinExistence type="predicted"/>
<sequence>MESAWDRLLDLVERLAVDPGRPLGPDTDAALVDLSTRAIADRHIDIELHAHDVARWLSGLVTAHRALRDTHAEVDADTELGNLLRIVTRWLHPARPR</sequence>
<name>A0A371PEC1_9ACTN</name>
<organism evidence="1 2">
    <name type="scientific">Aeromicrobium endophyticum</name>
    <dbReference type="NCBI Taxonomy" id="2292704"/>
    <lineage>
        <taxon>Bacteria</taxon>
        <taxon>Bacillati</taxon>
        <taxon>Actinomycetota</taxon>
        <taxon>Actinomycetes</taxon>
        <taxon>Propionibacteriales</taxon>
        <taxon>Nocardioidaceae</taxon>
        <taxon>Aeromicrobium</taxon>
    </lineage>
</organism>